<proteinExistence type="predicted"/>
<dbReference type="RefSeq" id="XP_014157881.1">
    <property type="nucleotide sequence ID" value="XM_014302406.1"/>
</dbReference>
<keyword evidence="2" id="KW-1185">Reference proteome</keyword>
<organism evidence="1 2">
    <name type="scientific">Sphaeroforma arctica JP610</name>
    <dbReference type="NCBI Taxonomy" id="667725"/>
    <lineage>
        <taxon>Eukaryota</taxon>
        <taxon>Ichthyosporea</taxon>
        <taxon>Ichthyophonida</taxon>
        <taxon>Sphaeroforma</taxon>
    </lineage>
</organism>
<dbReference type="EMBL" id="KQ241797">
    <property type="protein sequence ID" value="KNC83979.1"/>
    <property type="molecule type" value="Genomic_DNA"/>
</dbReference>
<sequence>MALTITIDDEACTLPMAKVYKYPMLVDMLTASNSDLDSEQDLELDLELDLSETPVRLVDLTGEKLFTEANIIARDYLGCSTVVDIVVFASLWVGQPERNFKLSNLPAELLNVFLEKIPLWYALKLHLVGDARAHVRIAKALPGLQASPGWLDSAGVLA</sequence>
<evidence type="ECO:0000313" key="1">
    <source>
        <dbReference type="EMBL" id="KNC83979.1"/>
    </source>
</evidence>
<dbReference type="Proteomes" id="UP000054560">
    <property type="component" value="Unassembled WGS sequence"/>
</dbReference>
<reference evidence="1 2" key="1">
    <citation type="submission" date="2011-02" db="EMBL/GenBank/DDBJ databases">
        <title>The Genome Sequence of Sphaeroforma arctica JP610.</title>
        <authorList>
            <consortium name="The Broad Institute Genome Sequencing Platform"/>
            <person name="Russ C."/>
            <person name="Cuomo C."/>
            <person name="Young S.K."/>
            <person name="Zeng Q."/>
            <person name="Gargeya S."/>
            <person name="Alvarado L."/>
            <person name="Berlin A."/>
            <person name="Chapman S.B."/>
            <person name="Chen Z."/>
            <person name="Freedman E."/>
            <person name="Gellesch M."/>
            <person name="Goldberg J."/>
            <person name="Griggs A."/>
            <person name="Gujja S."/>
            <person name="Heilman E."/>
            <person name="Heiman D."/>
            <person name="Howarth C."/>
            <person name="Mehta T."/>
            <person name="Neiman D."/>
            <person name="Pearson M."/>
            <person name="Roberts A."/>
            <person name="Saif S."/>
            <person name="Shea T."/>
            <person name="Shenoy N."/>
            <person name="Sisk P."/>
            <person name="Stolte C."/>
            <person name="Sykes S."/>
            <person name="White J."/>
            <person name="Yandava C."/>
            <person name="Burger G."/>
            <person name="Gray M.W."/>
            <person name="Holland P.W.H."/>
            <person name="King N."/>
            <person name="Lang F.B.F."/>
            <person name="Roger A.J."/>
            <person name="Ruiz-Trillo I."/>
            <person name="Haas B."/>
            <person name="Nusbaum C."/>
            <person name="Birren B."/>
        </authorList>
    </citation>
    <scope>NUCLEOTIDE SEQUENCE [LARGE SCALE GENOMIC DNA]</scope>
    <source>
        <strain evidence="1 2">JP610</strain>
    </source>
</reference>
<protein>
    <submittedName>
        <fullName evidence="1">Uncharacterized protein</fullName>
    </submittedName>
</protein>
<gene>
    <name evidence="1" type="ORF">SARC_03799</name>
</gene>
<dbReference type="GeneID" id="25904303"/>
<dbReference type="AlphaFoldDB" id="A0A0L0G4X8"/>
<evidence type="ECO:0000313" key="2">
    <source>
        <dbReference type="Proteomes" id="UP000054560"/>
    </source>
</evidence>
<name>A0A0L0G4X8_9EUKA</name>
<accession>A0A0L0G4X8</accession>